<evidence type="ECO:0008006" key="5">
    <source>
        <dbReference type="Google" id="ProtNLM"/>
    </source>
</evidence>
<dbReference type="OrthoDB" id="20734at2759"/>
<dbReference type="EMBL" id="KV425971">
    <property type="protein sequence ID" value="KZV94502.1"/>
    <property type="molecule type" value="Genomic_DNA"/>
</dbReference>
<proteinExistence type="predicted"/>
<dbReference type="Proteomes" id="UP000077266">
    <property type="component" value="Unassembled WGS sequence"/>
</dbReference>
<evidence type="ECO:0000256" key="1">
    <source>
        <dbReference type="ARBA" id="ARBA00004173"/>
    </source>
</evidence>
<protein>
    <recommendedName>
        <fullName evidence="5">Restriction endonuclease type IV Mrr domain-containing protein</fullName>
    </recommendedName>
</protein>
<reference evidence="3 4" key="1">
    <citation type="journal article" date="2016" name="Mol. Biol. Evol.">
        <title>Comparative Genomics of Early-Diverging Mushroom-Forming Fungi Provides Insights into the Origins of Lignocellulose Decay Capabilities.</title>
        <authorList>
            <person name="Nagy L.G."/>
            <person name="Riley R."/>
            <person name="Tritt A."/>
            <person name="Adam C."/>
            <person name="Daum C."/>
            <person name="Floudas D."/>
            <person name="Sun H."/>
            <person name="Yadav J.S."/>
            <person name="Pangilinan J."/>
            <person name="Larsson K.H."/>
            <person name="Matsuura K."/>
            <person name="Barry K."/>
            <person name="Labutti K."/>
            <person name="Kuo R."/>
            <person name="Ohm R.A."/>
            <person name="Bhattacharya S.S."/>
            <person name="Shirouzu T."/>
            <person name="Yoshinaga Y."/>
            <person name="Martin F.M."/>
            <person name="Grigoriev I.V."/>
            <person name="Hibbett D.S."/>
        </authorList>
    </citation>
    <scope>NUCLEOTIDE SEQUENCE [LARGE SCALE GENOMIC DNA]</scope>
    <source>
        <strain evidence="3 4">HHB12029</strain>
    </source>
</reference>
<dbReference type="PANTHER" id="PTHR28133:SF1">
    <property type="entry name" value="REQUIRED FOR RESPIRATORY GROWTH PROTEIN 7, MITOCHONDRIAL"/>
    <property type="match status" value="1"/>
</dbReference>
<evidence type="ECO:0000313" key="4">
    <source>
        <dbReference type="Proteomes" id="UP000077266"/>
    </source>
</evidence>
<keyword evidence="4" id="KW-1185">Reference proteome</keyword>
<dbReference type="InParanoid" id="A0A165J8Y1"/>
<sequence length="235" mass="26122">MRRAVVGFPSQLVHRGRRALSTKPKLAAVHQGVQFEERSHSVLRSQLSMTLTRVGGKSDGGIDLQGWWWLPPTVPDAAPVLATGWPDDPLRRRLRVLGQCKAERIKLGPHYVREMEGVMLALNAEHAAASHGHPAAVALLVSESGFTRGGLERARQSRVPFFLMHLPPLDVDVDRPEAIGGCIWNPVLASMLGSDFEVRWERSLDTRASSRPGLWWKGARLRSWTPEDDDVEHDG</sequence>
<dbReference type="AlphaFoldDB" id="A0A165J8Y1"/>
<dbReference type="PANTHER" id="PTHR28133">
    <property type="entry name" value="REQUIRED FOR RESPIRATORY GROWTH PROTEIN 7, MITOCHONDRIAL"/>
    <property type="match status" value="1"/>
</dbReference>
<gene>
    <name evidence="3" type="ORF">EXIGLDRAFT_611656</name>
</gene>
<comment type="subcellular location">
    <subcellularLocation>
        <location evidence="1">Mitochondrion</location>
    </subcellularLocation>
</comment>
<accession>A0A165J8Y1</accession>
<keyword evidence="2" id="KW-0496">Mitochondrion</keyword>
<evidence type="ECO:0000313" key="3">
    <source>
        <dbReference type="EMBL" id="KZV94502.1"/>
    </source>
</evidence>
<dbReference type="GO" id="GO:0005739">
    <property type="term" value="C:mitochondrion"/>
    <property type="evidence" value="ECO:0007669"/>
    <property type="project" value="UniProtKB-SubCell"/>
</dbReference>
<organism evidence="3 4">
    <name type="scientific">Exidia glandulosa HHB12029</name>
    <dbReference type="NCBI Taxonomy" id="1314781"/>
    <lineage>
        <taxon>Eukaryota</taxon>
        <taxon>Fungi</taxon>
        <taxon>Dikarya</taxon>
        <taxon>Basidiomycota</taxon>
        <taxon>Agaricomycotina</taxon>
        <taxon>Agaricomycetes</taxon>
        <taxon>Auriculariales</taxon>
        <taxon>Exidiaceae</taxon>
        <taxon>Exidia</taxon>
    </lineage>
</organism>
<dbReference type="InterPro" id="IPR018828">
    <property type="entry name" value="RRG7"/>
</dbReference>
<evidence type="ECO:0000256" key="2">
    <source>
        <dbReference type="ARBA" id="ARBA00023128"/>
    </source>
</evidence>
<dbReference type="Pfam" id="PF10356">
    <property type="entry name" value="RRG7"/>
    <property type="match status" value="1"/>
</dbReference>
<name>A0A165J8Y1_EXIGL</name>